<proteinExistence type="predicted"/>
<protein>
    <submittedName>
        <fullName evidence="1">Uncharacterized protein</fullName>
    </submittedName>
</protein>
<evidence type="ECO:0000313" key="2">
    <source>
        <dbReference type="Proteomes" id="UP001432027"/>
    </source>
</evidence>
<reference evidence="1" key="1">
    <citation type="submission" date="2023-10" db="EMBL/GenBank/DDBJ databases">
        <title>Genome assembly of Pristionchus species.</title>
        <authorList>
            <person name="Yoshida K."/>
            <person name="Sommer R.J."/>
        </authorList>
    </citation>
    <scope>NUCLEOTIDE SEQUENCE</scope>
    <source>
        <strain evidence="1">RS0144</strain>
    </source>
</reference>
<dbReference type="AlphaFoldDB" id="A0AAV5SJM3"/>
<gene>
    <name evidence="1" type="ORF">PENTCL1PPCAC_5721</name>
</gene>
<evidence type="ECO:0000313" key="1">
    <source>
        <dbReference type="EMBL" id="GMS83546.1"/>
    </source>
</evidence>
<sequence length="156" mass="18368">YSLLLTSIHSNVIEEVYEWLEMDSSIDGNHSLISPMEKADLIIEDLFVQYHELKPSTPKDVIEIKKSFMEFLQMTDDQRNEIFARLPTPHKALSQMLKVLIQIAKYEFEDLEEEEQEFLENVNTFVWHKLSAQAALKFLKKKRAEYKSLGMTQEQI</sequence>
<keyword evidence="2" id="KW-1185">Reference proteome</keyword>
<accession>A0AAV5SJM3</accession>
<dbReference type="Proteomes" id="UP001432027">
    <property type="component" value="Unassembled WGS sequence"/>
</dbReference>
<name>A0AAV5SJM3_9BILA</name>
<comment type="caution">
    <text evidence="1">The sequence shown here is derived from an EMBL/GenBank/DDBJ whole genome shotgun (WGS) entry which is preliminary data.</text>
</comment>
<organism evidence="1 2">
    <name type="scientific">Pristionchus entomophagus</name>
    <dbReference type="NCBI Taxonomy" id="358040"/>
    <lineage>
        <taxon>Eukaryota</taxon>
        <taxon>Metazoa</taxon>
        <taxon>Ecdysozoa</taxon>
        <taxon>Nematoda</taxon>
        <taxon>Chromadorea</taxon>
        <taxon>Rhabditida</taxon>
        <taxon>Rhabditina</taxon>
        <taxon>Diplogasteromorpha</taxon>
        <taxon>Diplogasteroidea</taxon>
        <taxon>Neodiplogasteridae</taxon>
        <taxon>Pristionchus</taxon>
    </lineage>
</organism>
<dbReference type="EMBL" id="BTSX01000002">
    <property type="protein sequence ID" value="GMS83546.1"/>
    <property type="molecule type" value="Genomic_DNA"/>
</dbReference>
<feature type="non-terminal residue" evidence="1">
    <location>
        <position position="1"/>
    </location>
</feature>